<dbReference type="EMBL" id="OW240916">
    <property type="protein sequence ID" value="CAH2297263.1"/>
    <property type="molecule type" value="Genomic_DNA"/>
</dbReference>
<evidence type="ECO:0000313" key="2">
    <source>
        <dbReference type="Proteomes" id="UP001295444"/>
    </source>
</evidence>
<gene>
    <name evidence="1" type="ORF">PECUL_23A041665</name>
</gene>
<dbReference type="Proteomes" id="UP001295444">
    <property type="component" value="Chromosome 05"/>
</dbReference>
<dbReference type="AlphaFoldDB" id="A0AAD1SES7"/>
<name>A0AAD1SES7_PELCU</name>
<evidence type="ECO:0000313" key="1">
    <source>
        <dbReference type="EMBL" id="CAH2297263.1"/>
    </source>
</evidence>
<keyword evidence="1" id="KW-0808">Transferase</keyword>
<keyword evidence="1" id="KW-0418">Kinase</keyword>
<proteinExistence type="predicted"/>
<keyword evidence="1" id="KW-0371">Homeobox</keyword>
<dbReference type="GO" id="GO:0016301">
    <property type="term" value="F:kinase activity"/>
    <property type="evidence" value="ECO:0007669"/>
    <property type="project" value="UniProtKB-KW"/>
</dbReference>
<dbReference type="GO" id="GO:0003677">
    <property type="term" value="F:DNA binding"/>
    <property type="evidence" value="ECO:0007669"/>
    <property type="project" value="UniProtKB-KW"/>
</dbReference>
<keyword evidence="1" id="KW-0238">DNA-binding</keyword>
<sequence length="54" mass="6301">MLYPGASEYDLIRFIIHTQGLPAEHMLSRGKKTEYYFNRDTDSSHSSWRLKVGP</sequence>
<accession>A0AAD1SES7</accession>
<keyword evidence="2" id="KW-1185">Reference proteome</keyword>
<organism evidence="1 2">
    <name type="scientific">Pelobates cultripes</name>
    <name type="common">Western spadefoot toad</name>
    <dbReference type="NCBI Taxonomy" id="61616"/>
    <lineage>
        <taxon>Eukaryota</taxon>
        <taxon>Metazoa</taxon>
        <taxon>Chordata</taxon>
        <taxon>Craniata</taxon>
        <taxon>Vertebrata</taxon>
        <taxon>Euteleostomi</taxon>
        <taxon>Amphibia</taxon>
        <taxon>Batrachia</taxon>
        <taxon>Anura</taxon>
        <taxon>Pelobatoidea</taxon>
        <taxon>Pelobatidae</taxon>
        <taxon>Pelobates</taxon>
    </lineage>
</organism>
<reference evidence="1" key="1">
    <citation type="submission" date="2022-03" db="EMBL/GenBank/DDBJ databases">
        <authorList>
            <person name="Alioto T."/>
            <person name="Alioto T."/>
            <person name="Gomez Garrido J."/>
        </authorList>
    </citation>
    <scope>NUCLEOTIDE SEQUENCE</scope>
</reference>
<protein>
    <submittedName>
        <fullName evidence="1">Homeodomain-interacting kinase 2-like, partial</fullName>
    </submittedName>
</protein>